<evidence type="ECO:0000313" key="3">
    <source>
        <dbReference type="Proteomes" id="UP000014629"/>
    </source>
</evidence>
<protein>
    <submittedName>
        <fullName evidence="2">Uncharacterized protein</fullName>
    </submittedName>
</protein>
<dbReference type="Proteomes" id="UP000014629">
    <property type="component" value="Unassembled WGS sequence"/>
</dbReference>
<dbReference type="RefSeq" id="WP_016644174.1">
    <property type="nucleotide sequence ID" value="NZ_AOPZ01000361.1"/>
</dbReference>
<accession>S3ZCH7</accession>
<organism evidence="2 3">
    <name type="scientific">Streptomyces aurantiacus JA 4570</name>
    <dbReference type="NCBI Taxonomy" id="1286094"/>
    <lineage>
        <taxon>Bacteria</taxon>
        <taxon>Bacillati</taxon>
        <taxon>Actinomycetota</taxon>
        <taxon>Actinomycetes</taxon>
        <taxon>Kitasatosporales</taxon>
        <taxon>Streptomycetaceae</taxon>
        <taxon>Streptomyces</taxon>
        <taxon>Streptomyces aurantiacus group</taxon>
    </lineage>
</organism>
<evidence type="ECO:0000313" key="2">
    <source>
        <dbReference type="EMBL" id="EPH40838.1"/>
    </source>
</evidence>
<sequence>MFGSKLRFDIAERALWTGAQGALGVLITDLAGVSMWWAAPIALVLASAKSWVAGRLGVLGTGSTLPKALDPATPPRTVGLGPAAGYPEDPLTP</sequence>
<name>S3ZCH7_9ACTN</name>
<feature type="region of interest" description="Disordered" evidence="1">
    <location>
        <begin position="65"/>
        <end position="93"/>
    </location>
</feature>
<dbReference type="AlphaFoldDB" id="S3ZCH7"/>
<dbReference type="PATRIC" id="fig|1286094.4.peg.5981"/>
<dbReference type="EMBL" id="AOPZ01000361">
    <property type="protein sequence ID" value="EPH40838.1"/>
    <property type="molecule type" value="Genomic_DNA"/>
</dbReference>
<keyword evidence="3" id="KW-1185">Reference proteome</keyword>
<dbReference type="OrthoDB" id="4244402at2"/>
<reference evidence="2 3" key="1">
    <citation type="submission" date="2013-02" db="EMBL/GenBank/DDBJ databases">
        <title>Draft Genome Sequence of Streptomyces aurantiacus, Which Produces Setomimycin.</title>
        <authorList>
            <person name="Gruening B.A."/>
            <person name="Praeg A."/>
            <person name="Erxleben A."/>
            <person name="Guenther S."/>
            <person name="Mueller M."/>
        </authorList>
    </citation>
    <scope>NUCLEOTIDE SEQUENCE [LARGE SCALE GENOMIC DNA]</scope>
    <source>
        <strain evidence="2 3">JA 4570</strain>
    </source>
</reference>
<evidence type="ECO:0000256" key="1">
    <source>
        <dbReference type="SAM" id="MobiDB-lite"/>
    </source>
</evidence>
<proteinExistence type="predicted"/>
<comment type="caution">
    <text evidence="2">The sequence shown here is derived from an EMBL/GenBank/DDBJ whole genome shotgun (WGS) entry which is preliminary data.</text>
</comment>
<gene>
    <name evidence="2" type="ORF">STRAU_6053</name>
</gene>